<gene>
    <name evidence="4" type="ORF">PIB30_087731</name>
</gene>
<dbReference type="Proteomes" id="UP001341840">
    <property type="component" value="Unassembled WGS sequence"/>
</dbReference>
<reference evidence="4 5" key="1">
    <citation type="journal article" date="2023" name="Plants (Basel)">
        <title>Bridging the Gap: Combining Genomics and Transcriptomics Approaches to Understand Stylosanthes scabra, an Orphan Legume from the Brazilian Caatinga.</title>
        <authorList>
            <person name="Ferreira-Neto J.R.C."/>
            <person name="da Silva M.D."/>
            <person name="Binneck E."/>
            <person name="de Melo N.F."/>
            <person name="da Silva R.H."/>
            <person name="de Melo A.L.T.M."/>
            <person name="Pandolfi V."/>
            <person name="Bustamante F.O."/>
            <person name="Brasileiro-Vidal A.C."/>
            <person name="Benko-Iseppon A.M."/>
        </authorList>
    </citation>
    <scope>NUCLEOTIDE SEQUENCE [LARGE SCALE GENOMIC DNA]</scope>
    <source>
        <tissue evidence="4">Leaves</tissue>
    </source>
</reference>
<organism evidence="4 5">
    <name type="scientific">Stylosanthes scabra</name>
    <dbReference type="NCBI Taxonomy" id="79078"/>
    <lineage>
        <taxon>Eukaryota</taxon>
        <taxon>Viridiplantae</taxon>
        <taxon>Streptophyta</taxon>
        <taxon>Embryophyta</taxon>
        <taxon>Tracheophyta</taxon>
        <taxon>Spermatophyta</taxon>
        <taxon>Magnoliopsida</taxon>
        <taxon>eudicotyledons</taxon>
        <taxon>Gunneridae</taxon>
        <taxon>Pentapetalae</taxon>
        <taxon>rosids</taxon>
        <taxon>fabids</taxon>
        <taxon>Fabales</taxon>
        <taxon>Fabaceae</taxon>
        <taxon>Papilionoideae</taxon>
        <taxon>50 kb inversion clade</taxon>
        <taxon>dalbergioids sensu lato</taxon>
        <taxon>Dalbergieae</taxon>
        <taxon>Pterocarpus clade</taxon>
        <taxon>Stylosanthes</taxon>
    </lineage>
</organism>
<proteinExistence type="inferred from homology"/>
<dbReference type="PANTHER" id="PTHR11782">
    <property type="entry name" value="ADENOSINE/GUANOSINE DIPHOSPHATASE"/>
    <property type="match status" value="1"/>
</dbReference>
<comment type="caution">
    <text evidence="4">The sequence shown here is derived from an EMBL/GenBank/DDBJ whole genome shotgun (WGS) entry which is preliminary data.</text>
</comment>
<evidence type="ECO:0000313" key="4">
    <source>
        <dbReference type="EMBL" id="MED6139839.1"/>
    </source>
</evidence>
<feature type="signal peptide" evidence="3">
    <location>
        <begin position="1"/>
        <end position="22"/>
    </location>
</feature>
<comment type="similarity">
    <text evidence="1">Belongs to the GDA1/CD39 NTPase family.</text>
</comment>
<keyword evidence="3" id="KW-0732">Signal</keyword>
<evidence type="ECO:0000256" key="1">
    <source>
        <dbReference type="ARBA" id="ARBA00009283"/>
    </source>
</evidence>
<keyword evidence="5" id="KW-1185">Reference proteome</keyword>
<dbReference type="EMBL" id="JASCZI010061973">
    <property type="protein sequence ID" value="MED6139839.1"/>
    <property type="molecule type" value="Genomic_DNA"/>
</dbReference>
<evidence type="ECO:0000256" key="3">
    <source>
        <dbReference type="SAM" id="SignalP"/>
    </source>
</evidence>
<dbReference type="InterPro" id="IPR000407">
    <property type="entry name" value="GDA1_CD39_NTPase"/>
</dbReference>
<dbReference type="Pfam" id="PF01150">
    <property type="entry name" value="GDA1_CD39"/>
    <property type="match status" value="1"/>
</dbReference>
<evidence type="ECO:0008006" key="6">
    <source>
        <dbReference type="Google" id="ProtNLM"/>
    </source>
</evidence>
<dbReference type="Gene3D" id="3.30.420.40">
    <property type="match status" value="1"/>
</dbReference>
<evidence type="ECO:0000313" key="5">
    <source>
        <dbReference type="Proteomes" id="UP001341840"/>
    </source>
</evidence>
<dbReference type="PANTHER" id="PTHR11782:SF83">
    <property type="entry name" value="GUANOSINE-DIPHOSPHATASE"/>
    <property type="match status" value="1"/>
</dbReference>
<keyword evidence="2" id="KW-0378">Hydrolase</keyword>
<accession>A0ABU6STS9</accession>
<protein>
    <recommendedName>
        <fullName evidence="6">Apyrase</fullName>
    </recommendedName>
</protein>
<name>A0ABU6STS9_9FABA</name>
<feature type="chain" id="PRO_5045844654" description="Apyrase" evidence="3">
    <location>
        <begin position="23"/>
        <end position="175"/>
    </location>
</feature>
<sequence>MDNPKILITFALCFCLLVVASASSSSNYVGNGNNNYPLNNRKIISPNHHSTHKQVTKESYAVIFDAGSTGSRVHVYRFNHHLDLLHIGNDLELFVKTKPGLSAYAEDPEAAAESLVPLLEEAENAVPQELHPKTPLKVGATAGLRQLKGDASDRILEAAGVIEPYFQRFDHRYGC</sequence>
<evidence type="ECO:0000256" key="2">
    <source>
        <dbReference type="ARBA" id="ARBA00022801"/>
    </source>
</evidence>